<keyword evidence="4" id="KW-1003">Cell membrane</keyword>
<feature type="domain" description="HAMP" evidence="17">
    <location>
        <begin position="199"/>
        <end position="251"/>
    </location>
</feature>
<feature type="domain" description="Histidine kinase" evidence="16">
    <location>
        <begin position="259"/>
        <end position="458"/>
    </location>
</feature>
<protein>
    <recommendedName>
        <fullName evidence="3">histidine kinase</fullName>
        <ecNumber evidence="3">2.7.13.3</ecNumber>
    </recommendedName>
</protein>
<dbReference type="Proteomes" id="UP001209755">
    <property type="component" value="Unassembled WGS sequence"/>
</dbReference>
<dbReference type="InterPro" id="IPR003660">
    <property type="entry name" value="HAMP_dom"/>
</dbReference>
<dbReference type="EMBL" id="JAOQNS010000012">
    <property type="protein sequence ID" value="MCW2309387.1"/>
    <property type="molecule type" value="Genomic_DNA"/>
</dbReference>
<dbReference type="PROSITE" id="PS50109">
    <property type="entry name" value="HIS_KIN"/>
    <property type="match status" value="1"/>
</dbReference>
<keyword evidence="11" id="KW-0067">ATP-binding</keyword>
<feature type="transmembrane region" description="Helical" evidence="15">
    <location>
        <begin position="178"/>
        <end position="198"/>
    </location>
</feature>
<evidence type="ECO:0000256" key="14">
    <source>
        <dbReference type="ARBA" id="ARBA00023136"/>
    </source>
</evidence>
<keyword evidence="9" id="KW-0547">Nucleotide-binding</keyword>
<comment type="catalytic activity">
    <reaction evidence="1">
        <text>ATP + protein L-histidine = ADP + protein N-phospho-L-histidine.</text>
        <dbReference type="EC" id="2.7.13.3"/>
    </reaction>
</comment>
<comment type="caution">
    <text evidence="18">The sequence shown here is derived from an EMBL/GenBank/DDBJ whole genome shotgun (WGS) entry which is preliminary data.</text>
</comment>
<proteinExistence type="predicted"/>
<dbReference type="InterPro" id="IPR036890">
    <property type="entry name" value="HATPase_C_sf"/>
</dbReference>
<dbReference type="PANTHER" id="PTHR44936:SF5">
    <property type="entry name" value="SENSOR HISTIDINE KINASE ENVZ"/>
    <property type="match status" value="1"/>
</dbReference>
<dbReference type="Pfam" id="PF02518">
    <property type="entry name" value="HATPase_c"/>
    <property type="match status" value="1"/>
</dbReference>
<dbReference type="PRINTS" id="PR00344">
    <property type="entry name" value="BCTRLSENSOR"/>
</dbReference>
<keyword evidence="12 15" id="KW-1133">Transmembrane helix</keyword>
<dbReference type="CDD" id="cd00082">
    <property type="entry name" value="HisKA"/>
    <property type="match status" value="1"/>
</dbReference>
<gene>
    <name evidence="18" type="ORF">M2319_003741</name>
</gene>
<dbReference type="RefSeq" id="WP_264602970.1">
    <property type="nucleotide sequence ID" value="NZ_JAOQNS010000012.1"/>
</dbReference>
<dbReference type="InterPro" id="IPR004358">
    <property type="entry name" value="Sig_transdc_His_kin-like_C"/>
</dbReference>
<dbReference type="CDD" id="cd00075">
    <property type="entry name" value="HATPase"/>
    <property type="match status" value="1"/>
</dbReference>
<evidence type="ECO:0000256" key="10">
    <source>
        <dbReference type="ARBA" id="ARBA00022777"/>
    </source>
</evidence>
<keyword evidence="19" id="KW-1185">Reference proteome</keyword>
<dbReference type="InterPro" id="IPR050980">
    <property type="entry name" value="2C_sensor_his_kinase"/>
</dbReference>
<keyword evidence="8 15" id="KW-0812">Transmembrane</keyword>
<evidence type="ECO:0000256" key="6">
    <source>
        <dbReference type="ARBA" id="ARBA00022553"/>
    </source>
</evidence>
<dbReference type="Pfam" id="PF00672">
    <property type="entry name" value="HAMP"/>
    <property type="match status" value="1"/>
</dbReference>
<name>A0ABT3HG71_9HYPH</name>
<dbReference type="InterPro" id="IPR005467">
    <property type="entry name" value="His_kinase_dom"/>
</dbReference>
<dbReference type="EC" id="2.7.13.3" evidence="3"/>
<evidence type="ECO:0000256" key="7">
    <source>
        <dbReference type="ARBA" id="ARBA00022679"/>
    </source>
</evidence>
<evidence type="ECO:0000256" key="5">
    <source>
        <dbReference type="ARBA" id="ARBA00022519"/>
    </source>
</evidence>
<dbReference type="SMART" id="SM00388">
    <property type="entry name" value="HisKA"/>
    <property type="match status" value="1"/>
</dbReference>
<keyword evidence="10 18" id="KW-0418">Kinase</keyword>
<evidence type="ECO:0000256" key="13">
    <source>
        <dbReference type="ARBA" id="ARBA00023012"/>
    </source>
</evidence>
<dbReference type="CDD" id="cd06225">
    <property type="entry name" value="HAMP"/>
    <property type="match status" value="1"/>
</dbReference>
<dbReference type="InterPro" id="IPR003594">
    <property type="entry name" value="HATPase_dom"/>
</dbReference>
<evidence type="ECO:0000313" key="18">
    <source>
        <dbReference type="EMBL" id="MCW2309387.1"/>
    </source>
</evidence>
<dbReference type="PROSITE" id="PS50885">
    <property type="entry name" value="HAMP"/>
    <property type="match status" value="1"/>
</dbReference>
<evidence type="ECO:0000256" key="1">
    <source>
        <dbReference type="ARBA" id="ARBA00000085"/>
    </source>
</evidence>
<evidence type="ECO:0000259" key="16">
    <source>
        <dbReference type="PROSITE" id="PS50109"/>
    </source>
</evidence>
<dbReference type="InterPro" id="IPR036097">
    <property type="entry name" value="HisK_dim/P_sf"/>
</dbReference>
<evidence type="ECO:0000256" key="15">
    <source>
        <dbReference type="SAM" id="Phobius"/>
    </source>
</evidence>
<evidence type="ECO:0000259" key="17">
    <source>
        <dbReference type="PROSITE" id="PS50885"/>
    </source>
</evidence>
<evidence type="ECO:0000256" key="2">
    <source>
        <dbReference type="ARBA" id="ARBA00004429"/>
    </source>
</evidence>
<evidence type="ECO:0000256" key="8">
    <source>
        <dbReference type="ARBA" id="ARBA00022692"/>
    </source>
</evidence>
<evidence type="ECO:0000256" key="12">
    <source>
        <dbReference type="ARBA" id="ARBA00022989"/>
    </source>
</evidence>
<dbReference type="GO" id="GO:0016301">
    <property type="term" value="F:kinase activity"/>
    <property type="evidence" value="ECO:0007669"/>
    <property type="project" value="UniProtKB-KW"/>
</dbReference>
<evidence type="ECO:0000256" key="9">
    <source>
        <dbReference type="ARBA" id="ARBA00022741"/>
    </source>
</evidence>
<evidence type="ECO:0000256" key="4">
    <source>
        <dbReference type="ARBA" id="ARBA00022475"/>
    </source>
</evidence>
<sequence>MKWLLPRSLLGQLVLLILAALVAAQAVSIWLFADERGHALRAAIGLETADRVATVVRLIEQARPDARAAILAAASSPSARFSIDAEPEVSDGDDDAPGIAGRIRSLLGDAVDRDIRASLVRTGPGGRSVVPPDMPRGMHQRMMGFGPVRMQVSVPLSTGGWLNMATRVRRPGLQRPPGFLLTTVLSVAGVVAALWFGLSRITGPLRRLAVAADRLGRGEDLPPLPASGPREVRALSEAFSDMQDRLTRLISDRTRMLAALGHDLRSPITALRLRAEMVDDAETHDRMVAILDEMQEMVEATLAYARGIASDEETETVDLTSLVDDLAAEVSEAGPSVTVEPAPPLSVRARRTAMRRALRNVLENAQRYGGGAAVRLEAAGGDARLVVMDDGPGIAPDALEHVFDPFVRLEASRSRETGGTGLGLSIARDILRAHGGDITLANRAEGGLAATIVVPLARDGH</sequence>
<keyword evidence="13" id="KW-0902">Two-component regulatory system</keyword>
<evidence type="ECO:0000256" key="3">
    <source>
        <dbReference type="ARBA" id="ARBA00012438"/>
    </source>
</evidence>
<dbReference type="SUPFAM" id="SSF47384">
    <property type="entry name" value="Homodimeric domain of signal transducing histidine kinase"/>
    <property type="match status" value="1"/>
</dbReference>
<dbReference type="SUPFAM" id="SSF55874">
    <property type="entry name" value="ATPase domain of HSP90 chaperone/DNA topoisomerase II/histidine kinase"/>
    <property type="match status" value="1"/>
</dbReference>
<keyword evidence="14 15" id="KW-0472">Membrane</keyword>
<dbReference type="Gene3D" id="3.30.565.10">
    <property type="entry name" value="Histidine kinase-like ATPase, C-terminal domain"/>
    <property type="match status" value="1"/>
</dbReference>
<keyword evidence="5" id="KW-0997">Cell inner membrane</keyword>
<dbReference type="InterPro" id="IPR003661">
    <property type="entry name" value="HisK_dim/P_dom"/>
</dbReference>
<accession>A0ABT3HG71</accession>
<comment type="subcellular location">
    <subcellularLocation>
        <location evidence="2">Cell inner membrane</location>
        <topology evidence="2">Multi-pass membrane protein</topology>
    </subcellularLocation>
</comment>
<dbReference type="SMART" id="SM00387">
    <property type="entry name" value="HATPase_c"/>
    <property type="match status" value="1"/>
</dbReference>
<evidence type="ECO:0000256" key="11">
    <source>
        <dbReference type="ARBA" id="ARBA00022840"/>
    </source>
</evidence>
<evidence type="ECO:0000313" key="19">
    <source>
        <dbReference type="Proteomes" id="UP001209755"/>
    </source>
</evidence>
<dbReference type="PANTHER" id="PTHR44936">
    <property type="entry name" value="SENSOR PROTEIN CREC"/>
    <property type="match status" value="1"/>
</dbReference>
<reference evidence="19" key="1">
    <citation type="submission" date="2023-07" db="EMBL/GenBank/DDBJ databases">
        <title>Genome sequencing of Purple Non-Sulfur Bacteria from various extreme environments.</title>
        <authorList>
            <person name="Mayer M."/>
        </authorList>
    </citation>
    <scope>NUCLEOTIDE SEQUENCE [LARGE SCALE GENOMIC DNA]</scope>
    <source>
        <strain evidence="19">DSM 17935</strain>
    </source>
</reference>
<keyword evidence="7" id="KW-0808">Transferase</keyword>
<dbReference type="SMART" id="SM00304">
    <property type="entry name" value="HAMP"/>
    <property type="match status" value="1"/>
</dbReference>
<organism evidence="18 19">
    <name type="scientific">Rhodobium gokarnense</name>
    <dbReference type="NCBI Taxonomy" id="364296"/>
    <lineage>
        <taxon>Bacteria</taxon>
        <taxon>Pseudomonadati</taxon>
        <taxon>Pseudomonadota</taxon>
        <taxon>Alphaproteobacteria</taxon>
        <taxon>Hyphomicrobiales</taxon>
        <taxon>Rhodobiaceae</taxon>
        <taxon>Rhodobium</taxon>
    </lineage>
</organism>
<dbReference type="Pfam" id="PF00512">
    <property type="entry name" value="HisKA"/>
    <property type="match status" value="1"/>
</dbReference>
<dbReference type="Gene3D" id="1.10.287.130">
    <property type="match status" value="1"/>
</dbReference>
<dbReference type="SUPFAM" id="SSF158472">
    <property type="entry name" value="HAMP domain-like"/>
    <property type="match status" value="1"/>
</dbReference>
<keyword evidence="6" id="KW-0597">Phosphoprotein</keyword>